<feature type="signal peptide" evidence="1">
    <location>
        <begin position="1"/>
        <end position="25"/>
    </location>
</feature>
<keyword evidence="3" id="KW-1185">Reference proteome</keyword>
<feature type="chain" id="PRO_5039207027" evidence="1">
    <location>
        <begin position="26"/>
        <end position="332"/>
    </location>
</feature>
<dbReference type="EMBL" id="AGUD01000054">
    <property type="protein sequence ID" value="EHN11944.1"/>
    <property type="molecule type" value="Genomic_DNA"/>
</dbReference>
<dbReference type="AlphaFoldDB" id="H0E2Z6"/>
<evidence type="ECO:0000313" key="3">
    <source>
        <dbReference type="Proteomes" id="UP000005143"/>
    </source>
</evidence>
<gene>
    <name evidence="2" type="ORF">PAI11_11610</name>
</gene>
<accession>H0E2Z6</accession>
<dbReference type="OrthoDB" id="1806555at2"/>
<evidence type="ECO:0000313" key="2">
    <source>
        <dbReference type="EMBL" id="EHN11944.1"/>
    </source>
</evidence>
<evidence type="ECO:0000256" key="1">
    <source>
        <dbReference type="SAM" id="SignalP"/>
    </source>
</evidence>
<organism evidence="2 3">
    <name type="scientific">Patulibacter medicamentivorans</name>
    <dbReference type="NCBI Taxonomy" id="1097667"/>
    <lineage>
        <taxon>Bacteria</taxon>
        <taxon>Bacillati</taxon>
        <taxon>Actinomycetota</taxon>
        <taxon>Thermoleophilia</taxon>
        <taxon>Solirubrobacterales</taxon>
        <taxon>Patulibacteraceae</taxon>
        <taxon>Patulibacter</taxon>
    </lineage>
</organism>
<protein>
    <submittedName>
        <fullName evidence="2">Membrane protein</fullName>
    </submittedName>
</protein>
<dbReference type="PROSITE" id="PS51257">
    <property type="entry name" value="PROKAR_LIPOPROTEIN"/>
    <property type="match status" value="1"/>
</dbReference>
<dbReference type="Proteomes" id="UP000005143">
    <property type="component" value="Unassembled WGS sequence"/>
</dbReference>
<proteinExistence type="predicted"/>
<dbReference type="RefSeq" id="WP_007571961.1">
    <property type="nucleotide sequence ID" value="NZ_AGUD01000054.1"/>
</dbReference>
<reference evidence="2 3" key="1">
    <citation type="journal article" date="2013" name="Biodegradation">
        <title>Quantitative proteomic analysis of ibuprofen-degrading Patulibacter sp. strain I11.</title>
        <authorList>
            <person name="Almeida B."/>
            <person name="Kjeldal H."/>
            <person name="Lolas I."/>
            <person name="Knudsen A.D."/>
            <person name="Carvalho G."/>
            <person name="Nielsen K.L."/>
            <person name="Barreto Crespo M.T."/>
            <person name="Stensballe A."/>
            <person name="Nielsen J.L."/>
        </authorList>
    </citation>
    <scope>NUCLEOTIDE SEQUENCE [LARGE SCALE GENOMIC DNA]</scope>
    <source>
        <strain evidence="2 3">I11</strain>
    </source>
</reference>
<comment type="caution">
    <text evidence="2">The sequence shown here is derived from an EMBL/GenBank/DDBJ whole genome shotgun (WGS) entry which is preliminary data.</text>
</comment>
<sequence>MLRRDPKTRPLHVRRWLSAALALVAAAGLGGCGSGQGDEPQGVRVLVTDDRGSRTLLDRDAVKVSDGERVADVLRRVAKVELGRGGDVASIDGTAATGKRTWSFWINGTVAESGVLDDSQPTHEQRPTTLESATVAKVHDGDTVWFDRSALGPAARARGVVGTFPEPFLHGFDGKRWPVRVECTEPRGQACRMVRDALVRYDLPAATTALRSSYNPETARIAVGRWSEIREDPAAGLLEMGVGISGIFARPQRDGRSIQLLDARGQVTRTLGWGGGLIVASRYRDEPPSWAVTGTDDAGVLRAAGALDETTLRRRFAVAIDGGNVLSLPIRP</sequence>
<keyword evidence="1" id="KW-0732">Signal</keyword>
<name>H0E2Z6_9ACTN</name>